<dbReference type="PANTHER" id="PTHR30106:SF2">
    <property type="entry name" value="UPF0324 INNER MEMBRANE PROTEIN YEIH"/>
    <property type="match status" value="1"/>
</dbReference>
<sequence>MARSKASMTAQRTSWALPGPVQTLAPGVLLCAAISLAAVGVQRAEERFFGHGYVEALVLAILAGAALRSSWTPGVAFRKGIAFSGKTLLEIAVMLLGASISTAALAAAGAPLLLGILLVVAASLVISYGLSRALGLSATMGLLIASGNAICGNSAIAAVASVIEADAEDIASSIAFTAILGVIVVLTLPVAAGLLRLDEMRYGALAGLTVYAVPQVLAATVPVGPIATQLGTVVKLVRVMILGPLVFGVALARRATRGAPGPAVRFSIWRFVPWFVVGFVGLALLRAAGVIPERALAPIQTTTAILTIMSMAALGLGVDIRQLRHVGARVTAAVTLSIMALATMSYVLISLLAP</sequence>
<keyword evidence="6 7" id="KW-0472">Membrane</keyword>
<gene>
    <name evidence="8" type="ORF">SLNSH_08475</name>
</gene>
<keyword evidence="9" id="KW-1185">Reference proteome</keyword>
<keyword evidence="5 7" id="KW-1133">Transmembrane helix</keyword>
<evidence type="ECO:0000256" key="2">
    <source>
        <dbReference type="ARBA" id="ARBA00007977"/>
    </source>
</evidence>
<dbReference type="RefSeq" id="WP_106336236.1">
    <property type="nucleotide sequence ID" value="NZ_PVZS01000007.1"/>
</dbReference>
<evidence type="ECO:0000256" key="6">
    <source>
        <dbReference type="ARBA" id="ARBA00023136"/>
    </source>
</evidence>
<keyword evidence="3" id="KW-1003">Cell membrane</keyword>
<feature type="transmembrane region" description="Helical" evidence="7">
    <location>
        <begin position="233"/>
        <end position="251"/>
    </location>
</feature>
<feature type="transmembrane region" description="Helical" evidence="7">
    <location>
        <begin position="330"/>
        <end position="353"/>
    </location>
</feature>
<feature type="transmembrane region" description="Helical" evidence="7">
    <location>
        <begin position="175"/>
        <end position="195"/>
    </location>
</feature>
<accession>A0A2T1HVD7</accession>
<dbReference type="Pfam" id="PF03601">
    <property type="entry name" value="Cons_hypoth698"/>
    <property type="match status" value="1"/>
</dbReference>
<feature type="transmembrane region" description="Helical" evidence="7">
    <location>
        <begin position="271"/>
        <end position="291"/>
    </location>
</feature>
<comment type="similarity">
    <text evidence="2">Belongs to the UPF0324 family.</text>
</comment>
<dbReference type="InterPro" id="IPR018383">
    <property type="entry name" value="UPF0324_pro"/>
</dbReference>
<evidence type="ECO:0000256" key="1">
    <source>
        <dbReference type="ARBA" id="ARBA00004651"/>
    </source>
</evidence>
<proteinExistence type="inferred from homology"/>
<comment type="subcellular location">
    <subcellularLocation>
        <location evidence="1">Cell membrane</location>
        <topology evidence="1">Multi-pass membrane protein</topology>
    </subcellularLocation>
</comment>
<feature type="transmembrane region" description="Helical" evidence="7">
    <location>
        <begin position="142"/>
        <end position="163"/>
    </location>
</feature>
<dbReference type="AlphaFoldDB" id="A0A2T1HVD7"/>
<reference evidence="9" key="1">
    <citation type="submission" date="2018-03" db="EMBL/GenBank/DDBJ databases">
        <authorList>
            <person name="Sun L."/>
            <person name="Liu H."/>
            <person name="Chen W."/>
            <person name="Huang K."/>
            <person name="Liu W."/>
            <person name="Gao X."/>
        </authorList>
    </citation>
    <scope>NUCLEOTIDE SEQUENCE [LARGE SCALE GENOMIC DNA]</scope>
    <source>
        <strain evidence="9">SH9</strain>
    </source>
</reference>
<keyword evidence="4 7" id="KW-0812">Transmembrane</keyword>
<dbReference type="PANTHER" id="PTHR30106">
    <property type="entry name" value="INNER MEMBRANE PROTEIN YEIH-RELATED"/>
    <property type="match status" value="1"/>
</dbReference>
<evidence type="ECO:0000313" key="8">
    <source>
        <dbReference type="EMBL" id="PSC05601.1"/>
    </source>
</evidence>
<feature type="transmembrane region" description="Helical" evidence="7">
    <location>
        <begin position="21"/>
        <end position="42"/>
    </location>
</feature>
<name>A0A2T1HVD7_9HYPH</name>
<protein>
    <submittedName>
        <fullName evidence="8">Putative sulfate exporter family transporter</fullName>
    </submittedName>
</protein>
<evidence type="ECO:0000313" key="9">
    <source>
        <dbReference type="Proteomes" id="UP000239772"/>
    </source>
</evidence>
<evidence type="ECO:0000256" key="4">
    <source>
        <dbReference type="ARBA" id="ARBA00022692"/>
    </source>
</evidence>
<dbReference type="EMBL" id="PVZS01000007">
    <property type="protein sequence ID" value="PSC05601.1"/>
    <property type="molecule type" value="Genomic_DNA"/>
</dbReference>
<organism evidence="8 9">
    <name type="scientific">Alsobacter soli</name>
    <dbReference type="NCBI Taxonomy" id="2109933"/>
    <lineage>
        <taxon>Bacteria</taxon>
        <taxon>Pseudomonadati</taxon>
        <taxon>Pseudomonadota</taxon>
        <taxon>Alphaproteobacteria</taxon>
        <taxon>Hyphomicrobiales</taxon>
        <taxon>Alsobacteraceae</taxon>
        <taxon>Alsobacter</taxon>
    </lineage>
</organism>
<dbReference type="GO" id="GO:0005886">
    <property type="term" value="C:plasma membrane"/>
    <property type="evidence" value="ECO:0007669"/>
    <property type="project" value="UniProtKB-SubCell"/>
</dbReference>
<evidence type="ECO:0000256" key="5">
    <source>
        <dbReference type="ARBA" id="ARBA00022989"/>
    </source>
</evidence>
<feature type="transmembrane region" description="Helical" evidence="7">
    <location>
        <begin position="88"/>
        <end position="106"/>
    </location>
</feature>
<feature type="transmembrane region" description="Helical" evidence="7">
    <location>
        <begin position="202"/>
        <end position="221"/>
    </location>
</feature>
<dbReference type="OrthoDB" id="5393513at2"/>
<comment type="caution">
    <text evidence="8">The sequence shown here is derived from an EMBL/GenBank/DDBJ whole genome shotgun (WGS) entry which is preliminary data.</text>
</comment>
<evidence type="ECO:0000256" key="3">
    <source>
        <dbReference type="ARBA" id="ARBA00022475"/>
    </source>
</evidence>
<feature type="transmembrane region" description="Helical" evidence="7">
    <location>
        <begin position="48"/>
        <end position="67"/>
    </location>
</feature>
<dbReference type="Proteomes" id="UP000239772">
    <property type="component" value="Unassembled WGS sequence"/>
</dbReference>
<feature type="transmembrane region" description="Helical" evidence="7">
    <location>
        <begin position="297"/>
        <end position="318"/>
    </location>
</feature>
<evidence type="ECO:0000256" key="7">
    <source>
        <dbReference type="SAM" id="Phobius"/>
    </source>
</evidence>
<feature type="transmembrane region" description="Helical" evidence="7">
    <location>
        <begin position="112"/>
        <end position="130"/>
    </location>
</feature>